<sequence length="237" mass="26983">MQDSEIDNILNQVSDEEESCSEFEDHVENAHSSDSSSCESESAVVPAEGLFSKNGEIIYLETPFGSSCARTSRENIINMMPGLTRYSSSRITEEEISSFELFFPPPLIHIILNYTNIEGRHNKWVDILPKLYNPSQNVTVDEQLVAFRGRCPFRQYMPSKPAKYGIKFWVLCDSATSYAWNSQPYTGKESESVPEKKGLKSHNLTTDNFFTSYQLGQKLLEKQITLVGVPYMQKVYM</sequence>
<proteinExistence type="predicted"/>
<reference evidence="3" key="1">
    <citation type="submission" date="2016-07" db="EMBL/GenBank/DDBJ databases">
        <authorList>
            <person name="Bretaudeau A."/>
        </authorList>
    </citation>
    <scope>NUCLEOTIDE SEQUENCE</scope>
    <source>
        <strain evidence="3">Rice</strain>
        <tissue evidence="3">Whole body</tissue>
    </source>
</reference>
<evidence type="ECO:0000259" key="2">
    <source>
        <dbReference type="Pfam" id="PF13843"/>
    </source>
</evidence>
<gene>
    <name evidence="3" type="ORF">SFRICE_011101</name>
</gene>
<dbReference type="Pfam" id="PF13843">
    <property type="entry name" value="DDE_Tnp_1_7"/>
    <property type="match status" value="1"/>
</dbReference>
<protein>
    <submittedName>
        <fullName evidence="3">SFRICE_011101</fullName>
    </submittedName>
</protein>
<dbReference type="PANTHER" id="PTHR46599">
    <property type="entry name" value="PIGGYBAC TRANSPOSABLE ELEMENT-DERIVED PROTEIN 4"/>
    <property type="match status" value="1"/>
</dbReference>
<feature type="domain" description="PiggyBac transposable element-derived protein" evidence="2">
    <location>
        <begin position="123"/>
        <end position="229"/>
    </location>
</feature>
<feature type="region of interest" description="Disordered" evidence="1">
    <location>
        <begin position="1"/>
        <end position="40"/>
    </location>
</feature>
<evidence type="ECO:0000313" key="3">
    <source>
        <dbReference type="EMBL" id="SOQ48226.1"/>
    </source>
</evidence>
<organism evidence="3">
    <name type="scientific">Spodoptera frugiperda</name>
    <name type="common">Fall armyworm</name>
    <dbReference type="NCBI Taxonomy" id="7108"/>
    <lineage>
        <taxon>Eukaryota</taxon>
        <taxon>Metazoa</taxon>
        <taxon>Ecdysozoa</taxon>
        <taxon>Arthropoda</taxon>
        <taxon>Hexapoda</taxon>
        <taxon>Insecta</taxon>
        <taxon>Pterygota</taxon>
        <taxon>Neoptera</taxon>
        <taxon>Endopterygota</taxon>
        <taxon>Lepidoptera</taxon>
        <taxon>Glossata</taxon>
        <taxon>Ditrysia</taxon>
        <taxon>Noctuoidea</taxon>
        <taxon>Noctuidae</taxon>
        <taxon>Amphipyrinae</taxon>
        <taxon>Spodoptera</taxon>
    </lineage>
</organism>
<dbReference type="AlphaFoldDB" id="A0A2H1W5K0"/>
<dbReference type="InterPro" id="IPR029526">
    <property type="entry name" value="PGBD"/>
</dbReference>
<evidence type="ECO:0000256" key="1">
    <source>
        <dbReference type="SAM" id="MobiDB-lite"/>
    </source>
</evidence>
<dbReference type="PANTHER" id="PTHR46599:SF6">
    <property type="entry name" value="DUAL SPECIFICITY PHOSPHATASE 26"/>
    <property type="match status" value="1"/>
</dbReference>
<name>A0A2H1W5K0_SPOFR</name>
<accession>A0A2H1W5K0</accession>
<dbReference type="EMBL" id="ODYU01006408">
    <property type="protein sequence ID" value="SOQ48226.1"/>
    <property type="molecule type" value="Genomic_DNA"/>
</dbReference>